<dbReference type="RefSeq" id="WP_139218231.1">
    <property type="nucleotide sequence ID" value="NZ_FONW01000002.1"/>
</dbReference>
<dbReference type="AlphaFoldDB" id="A0A1I2FTZ3"/>
<feature type="transmembrane region" description="Helical" evidence="1">
    <location>
        <begin position="109"/>
        <end position="126"/>
    </location>
</feature>
<feature type="transmembrane region" description="Helical" evidence="1">
    <location>
        <begin position="76"/>
        <end position="97"/>
    </location>
</feature>
<dbReference type="Proteomes" id="UP000198964">
    <property type="component" value="Unassembled WGS sequence"/>
</dbReference>
<keyword evidence="1" id="KW-0472">Membrane</keyword>
<proteinExistence type="predicted"/>
<keyword evidence="1" id="KW-0812">Transmembrane</keyword>
<sequence>MDRQAFLTLTTSSQWVLFLGIGLIIFSWVEKKRLIQQFGQGTFVALGLFALWVILSDQIVVPENISVKTVPVEAKALTYFTGVVAAGAIAVVAFILGKLESSWAKVSNMILLAVAIALFFMVYTIQQM</sequence>
<feature type="transmembrane region" description="Helical" evidence="1">
    <location>
        <begin position="12"/>
        <end position="29"/>
    </location>
</feature>
<organism evidence="2 3">
    <name type="scientific">Sunxiuqinia elliptica</name>
    <dbReference type="NCBI Taxonomy" id="655355"/>
    <lineage>
        <taxon>Bacteria</taxon>
        <taxon>Pseudomonadati</taxon>
        <taxon>Bacteroidota</taxon>
        <taxon>Bacteroidia</taxon>
        <taxon>Marinilabiliales</taxon>
        <taxon>Prolixibacteraceae</taxon>
        <taxon>Sunxiuqinia</taxon>
    </lineage>
</organism>
<keyword evidence="3" id="KW-1185">Reference proteome</keyword>
<dbReference type="EMBL" id="FONW01000002">
    <property type="protein sequence ID" value="SFF08795.1"/>
    <property type="molecule type" value="Genomic_DNA"/>
</dbReference>
<gene>
    <name evidence="2" type="ORF">SAMN05216283_102618</name>
</gene>
<feature type="transmembrane region" description="Helical" evidence="1">
    <location>
        <begin position="41"/>
        <end position="61"/>
    </location>
</feature>
<keyword evidence="1" id="KW-1133">Transmembrane helix</keyword>
<evidence type="ECO:0000313" key="3">
    <source>
        <dbReference type="Proteomes" id="UP000198964"/>
    </source>
</evidence>
<protein>
    <submittedName>
        <fullName evidence="2">Uncharacterized protein</fullName>
    </submittedName>
</protein>
<evidence type="ECO:0000313" key="2">
    <source>
        <dbReference type="EMBL" id="SFF08795.1"/>
    </source>
</evidence>
<name>A0A1I2FTZ3_9BACT</name>
<reference evidence="2 3" key="1">
    <citation type="submission" date="2016-10" db="EMBL/GenBank/DDBJ databases">
        <authorList>
            <person name="de Groot N.N."/>
        </authorList>
    </citation>
    <scope>NUCLEOTIDE SEQUENCE [LARGE SCALE GENOMIC DNA]</scope>
    <source>
        <strain evidence="2 3">CGMCC 1.9156</strain>
    </source>
</reference>
<accession>A0A1I2FTZ3</accession>
<evidence type="ECO:0000256" key="1">
    <source>
        <dbReference type="SAM" id="Phobius"/>
    </source>
</evidence>